<keyword evidence="4" id="KW-0768">Sushi</keyword>
<feature type="domain" description="Sushi" evidence="6">
    <location>
        <begin position="874"/>
        <end position="934"/>
    </location>
</feature>
<feature type="disulfide bond" evidence="4">
    <location>
        <begin position="416"/>
        <end position="443"/>
    </location>
</feature>
<gene>
    <name evidence="7" type="ORF">JD844_018446</name>
</gene>
<feature type="disulfide bond" evidence="4">
    <location>
        <begin position="1028"/>
        <end position="1055"/>
    </location>
</feature>
<feature type="domain" description="Sushi" evidence="6">
    <location>
        <begin position="194"/>
        <end position="258"/>
    </location>
</feature>
<accession>A0ABQ7SNG5</accession>
<evidence type="ECO:0000256" key="5">
    <source>
        <dbReference type="SAM" id="SignalP"/>
    </source>
</evidence>
<feature type="domain" description="Sushi" evidence="6">
    <location>
        <begin position="702"/>
        <end position="752"/>
    </location>
</feature>
<feature type="disulfide bond" evidence="4">
    <location>
        <begin position="876"/>
        <end position="919"/>
    </location>
</feature>
<evidence type="ECO:0000313" key="7">
    <source>
        <dbReference type="EMBL" id="KAH0618911.1"/>
    </source>
</evidence>
<dbReference type="Pfam" id="PF00084">
    <property type="entry name" value="Sushi"/>
    <property type="match status" value="16"/>
</dbReference>
<feature type="disulfide bond" evidence="4">
    <location>
        <begin position="539"/>
        <end position="566"/>
    </location>
</feature>
<feature type="domain" description="Sushi" evidence="6">
    <location>
        <begin position="572"/>
        <end position="630"/>
    </location>
</feature>
<feature type="domain" description="Sushi" evidence="6">
    <location>
        <begin position="26"/>
        <end position="89"/>
    </location>
</feature>
<evidence type="ECO:0000256" key="3">
    <source>
        <dbReference type="ARBA" id="ARBA00023157"/>
    </source>
</evidence>
<feature type="disulfide bond" evidence="4">
    <location>
        <begin position="601"/>
        <end position="628"/>
    </location>
</feature>
<keyword evidence="8" id="KW-1185">Reference proteome</keyword>
<feature type="disulfide bond" evidence="4">
    <location>
        <begin position="663"/>
        <end position="690"/>
    </location>
</feature>
<reference evidence="7 8" key="1">
    <citation type="journal article" date="2022" name="Gigascience">
        <title>A chromosome-level genome assembly and annotation of the desert horned lizard, Phrynosoma platyrhinos, provides insight into chromosomal rearrangements among reptiles.</title>
        <authorList>
            <person name="Koochekian N."/>
            <person name="Ascanio A."/>
            <person name="Farleigh K."/>
            <person name="Card D.C."/>
            <person name="Schield D.R."/>
            <person name="Castoe T.A."/>
            <person name="Jezkova T."/>
        </authorList>
    </citation>
    <scope>NUCLEOTIDE SEQUENCE [LARGE SCALE GENOMIC DNA]</scope>
    <source>
        <strain evidence="7">NK-2021</strain>
    </source>
</reference>
<dbReference type="Gene3D" id="2.10.70.10">
    <property type="entry name" value="Complement Module, domain 1"/>
    <property type="match status" value="16"/>
</dbReference>
<feature type="domain" description="Sushi" evidence="6">
    <location>
        <begin position="447"/>
        <end position="507"/>
    </location>
</feature>
<dbReference type="PANTHER" id="PTHR45656">
    <property type="entry name" value="PROTEIN CBR-CLEC-78"/>
    <property type="match status" value="1"/>
</dbReference>
<proteinExistence type="predicted"/>
<feature type="domain" description="Sushi" evidence="6">
    <location>
        <begin position="322"/>
        <end position="385"/>
    </location>
</feature>
<protein>
    <recommendedName>
        <fullName evidence="6">Sushi domain-containing protein</fullName>
    </recommendedName>
</protein>
<feature type="disulfide bond" evidence="4">
    <location>
        <begin position="723"/>
        <end position="750"/>
    </location>
</feature>
<dbReference type="PROSITE" id="PS50923">
    <property type="entry name" value="SUSHI"/>
    <property type="match status" value="16"/>
</dbReference>
<feature type="disulfide bond" evidence="4">
    <location>
        <begin position="478"/>
        <end position="505"/>
    </location>
</feature>
<name>A0ABQ7SNG5_PHRPL</name>
<feature type="domain" description="Sushi" evidence="6">
    <location>
        <begin position="941"/>
        <end position="995"/>
    </location>
</feature>
<feature type="disulfide bond" evidence="4">
    <location>
        <begin position="324"/>
        <end position="367"/>
    </location>
</feature>
<dbReference type="EMBL" id="JAIPUX010005289">
    <property type="protein sequence ID" value="KAH0618911.1"/>
    <property type="molecule type" value="Genomic_DNA"/>
</dbReference>
<keyword evidence="2" id="KW-0677">Repeat</keyword>
<feature type="signal peptide" evidence="5">
    <location>
        <begin position="1"/>
        <end position="18"/>
    </location>
</feature>
<organism evidence="7 8">
    <name type="scientific">Phrynosoma platyrhinos</name>
    <name type="common">Desert horned lizard</name>
    <dbReference type="NCBI Taxonomy" id="52577"/>
    <lineage>
        <taxon>Eukaryota</taxon>
        <taxon>Metazoa</taxon>
        <taxon>Chordata</taxon>
        <taxon>Craniata</taxon>
        <taxon>Vertebrata</taxon>
        <taxon>Euteleostomi</taxon>
        <taxon>Lepidosauria</taxon>
        <taxon>Squamata</taxon>
        <taxon>Bifurcata</taxon>
        <taxon>Unidentata</taxon>
        <taxon>Episquamata</taxon>
        <taxon>Toxicofera</taxon>
        <taxon>Iguania</taxon>
        <taxon>Phrynosomatidae</taxon>
        <taxon>Phrynosomatinae</taxon>
        <taxon>Phrynosoma</taxon>
    </lineage>
</organism>
<evidence type="ECO:0000313" key="8">
    <source>
        <dbReference type="Proteomes" id="UP000826234"/>
    </source>
</evidence>
<feature type="domain" description="Sushi" evidence="6">
    <location>
        <begin position="514"/>
        <end position="568"/>
    </location>
</feature>
<evidence type="ECO:0000256" key="2">
    <source>
        <dbReference type="ARBA" id="ARBA00022737"/>
    </source>
</evidence>
<feature type="disulfide bond" evidence="4">
    <location>
        <begin position="449"/>
        <end position="492"/>
    </location>
</feature>
<feature type="chain" id="PRO_5046346472" description="Sushi domain-containing protein" evidence="5">
    <location>
        <begin position="19"/>
        <end position="1088"/>
    </location>
</feature>
<dbReference type="InterPro" id="IPR051277">
    <property type="entry name" value="SEZ6_CSMD_C4BPB_Regulators"/>
</dbReference>
<keyword evidence="3 4" id="KW-1015">Disulfide bond</keyword>
<evidence type="ECO:0000256" key="4">
    <source>
        <dbReference type="PROSITE-ProRule" id="PRU00302"/>
    </source>
</evidence>
<dbReference type="InterPro" id="IPR035976">
    <property type="entry name" value="Sushi/SCR/CCP_sf"/>
</dbReference>
<comment type="caution">
    <text evidence="4">Lacks conserved residue(s) required for the propagation of feature annotation.</text>
</comment>
<dbReference type="SUPFAM" id="SSF57535">
    <property type="entry name" value="Complement control module/SCR domain"/>
    <property type="match status" value="16"/>
</dbReference>
<keyword evidence="1 5" id="KW-0732">Signal</keyword>
<feature type="disulfide bond" evidence="4">
    <location>
        <begin position="966"/>
        <end position="993"/>
    </location>
</feature>
<feature type="disulfide bond" evidence="4">
    <location>
        <begin position="905"/>
        <end position="932"/>
    </location>
</feature>
<comment type="caution">
    <text evidence="7">The sequence shown here is derived from an EMBL/GenBank/DDBJ whole genome shotgun (WGS) entry which is preliminary data.</text>
</comment>
<feature type="domain" description="Sushi" evidence="6">
    <location>
        <begin position="632"/>
        <end position="692"/>
    </location>
</feature>
<evidence type="ECO:0000259" key="6">
    <source>
        <dbReference type="PROSITE" id="PS50923"/>
    </source>
</evidence>
<dbReference type="Proteomes" id="UP000826234">
    <property type="component" value="Unassembled WGS sequence"/>
</dbReference>
<dbReference type="InterPro" id="IPR000436">
    <property type="entry name" value="Sushi_SCR_CCP_dom"/>
</dbReference>
<feature type="domain" description="Sushi" evidence="6">
    <location>
        <begin position="386"/>
        <end position="445"/>
    </location>
</feature>
<dbReference type="SMART" id="SM00032">
    <property type="entry name" value="CCP"/>
    <property type="match status" value="16"/>
</dbReference>
<feature type="domain" description="Sushi" evidence="6">
    <location>
        <begin position="90"/>
        <end position="151"/>
    </location>
</feature>
<dbReference type="PANTHER" id="PTHR45656:SF4">
    <property type="entry name" value="PROTEIN CBR-CLEC-78"/>
    <property type="match status" value="1"/>
</dbReference>
<evidence type="ECO:0000256" key="1">
    <source>
        <dbReference type="ARBA" id="ARBA00022729"/>
    </source>
</evidence>
<feature type="disulfide bond" evidence="4">
    <location>
        <begin position="785"/>
        <end position="812"/>
    </location>
</feature>
<feature type="disulfide bond" evidence="4">
    <location>
        <begin position="844"/>
        <end position="871"/>
    </location>
</feature>
<feature type="domain" description="Sushi" evidence="6">
    <location>
        <begin position="259"/>
        <end position="321"/>
    </location>
</feature>
<feature type="disulfide bond" evidence="4">
    <location>
        <begin position="634"/>
        <end position="677"/>
    </location>
</feature>
<feature type="domain" description="Sushi" evidence="6">
    <location>
        <begin position="999"/>
        <end position="1057"/>
    </location>
</feature>
<sequence>MSAAYILSLLWGSATVLAITLEDQGHGCFPPARLHFAELADEYKEKNSFPVGSTVKYICRPGYTRNQQKTSRTCLQNQRWSEVEEFCRKRSCGHPGEPDNGRLHVSGDFLFGATVNFTCDEGHRLIGHSSRRCVIFGKKVEWTGAVPFCEQMVSTFREQLLTTDRTAPASSPILTNELLASVHSLKVNYEKSGGSCGPPLRLAFADVTDEYKNNNSFPVGTTVKYICRPGYFKHPGLKASLTCIQNQEWSEVQEFCKRKSCGNPGEPENGRLLVSGDFLFGSTINYSCEEGYKLVGESSRQCLVVSERKVAWTGSVALCQSISCLPPPDIPHGRHSGRYLDNFFYGTAITYTCDKGYPLVGNASIFCTTKDGSNGVWSGRAYCGVINCPSPQIENGKVETGYSITYIYNQRVTLSCNAGHRLAGSREIYCQVDGTWDPTLPHCEWEVQCLPPPNIQNGSYTNLEVASFTSGISVRYACEPGYTLIGKEVIYCTDSGRWNPPAPHCEGCLTPPEIANGKHDKDTGVLKDFPYGSSVTYHCDPDYFLSGPAKIHCLSSGMWEQPIPQCKSRQGTGCITPEINNGRIARLSDVDGPMELITFECDVGYILKGNHTIHCQSDSTWDSPVPSCVRVVQCPQPPYVQNGAHSSQGTAIFTSGISVKYSCEPGYTLTGEATINCTDSGTWTFPAPRCEGCLAPPKIANGKCDTEILGGDFPYGSLVTYHCDPGYFLTGPATMHCLSSGTWDQPVPQCKSRQFSSCVSPKIENGRIARSKAEENSTGTITIECNHGYILKGSHTIRCTSDRTWDSPVPICVKVQCQQPPHVQNGIHNKQEVFTSGMSVEYTCNPGYILIGEATIYCTDSGTWSFPIPHCKEIRCQQPPNIQNGTYSNLEAEAFTSGMSVRYTCEAGYSLIGEATIYCMESGSWSPPAPHCEGCLTPPEIANGKYHNDSGILKDFPYGSSVTYHCDPGYFLIGAGTIYCLSSGLWDHHVPQCKVIQSVGCTLPEISGGRKINAETVIEVGDNVTFDCEEGYILNGSPHVQCQHGSMWDPPVPVCKSGISKHQQELVGFITLLTHCIDLPYPVQYMAD</sequence>
<feature type="domain" description="Sushi" evidence="6">
    <location>
        <begin position="756"/>
        <end position="814"/>
    </location>
</feature>
<feature type="domain" description="Sushi" evidence="6">
    <location>
        <begin position="815"/>
        <end position="873"/>
    </location>
</feature>
<dbReference type="CDD" id="cd00033">
    <property type="entry name" value="CCP"/>
    <property type="match status" value="16"/>
</dbReference>